<dbReference type="CDD" id="cd06261">
    <property type="entry name" value="TM_PBP2"/>
    <property type="match status" value="1"/>
</dbReference>
<evidence type="ECO:0000256" key="6">
    <source>
        <dbReference type="ARBA" id="ARBA00023136"/>
    </source>
</evidence>
<dbReference type="PANTHER" id="PTHR30183:SF6">
    <property type="entry name" value="INNER MEMBRANE ABC TRANSPORTER PERMEASE PROTEIN YNJC"/>
    <property type="match status" value="1"/>
</dbReference>
<feature type="transmembrane region" description="Helical" evidence="7">
    <location>
        <begin position="439"/>
        <end position="461"/>
    </location>
</feature>
<protein>
    <submittedName>
        <fullName evidence="9">ABC transporter permease</fullName>
    </submittedName>
</protein>
<keyword evidence="2" id="KW-0813">Transport</keyword>
<feature type="transmembrane region" description="Helical" evidence="7">
    <location>
        <begin position="191"/>
        <end position="212"/>
    </location>
</feature>
<evidence type="ECO:0000256" key="4">
    <source>
        <dbReference type="ARBA" id="ARBA00022692"/>
    </source>
</evidence>
<dbReference type="AlphaFoldDB" id="A0AB39HF28"/>
<evidence type="ECO:0000313" key="9">
    <source>
        <dbReference type="EMBL" id="XDK24675.1"/>
    </source>
</evidence>
<sequence length="575" mass="64020">MMNFQQFTWLMRMGLFAALLIPVLMGVVGVLMPALGYFPALGEMEIGFGVFATLFQVDGLATMVGLSLFTGVISTLIATLGALALISVFYHHAWLAKIQRLLSPLLVIPHAAAAIALILLLSPSGWLARIVVWGSEAMPPQWDFPYDRGGLAIIFALALKELPFIFLILLSTLEQPQLKRRFDGYLKTAQSLGYSPVMSLVKTVLPVVYPHIRLPLLAVLAYATANVEIPLILGPNDPPTLAVAILHWFNHVDLSLRFQASAAALLQLAVTLFALVFWLILERAVRLLTQESLVRGRSFGVEHLFKFVAYFFVVLYFVMALLMMLSLVLWSLATYWSFPDLLPQGVTLLHWQTALTALSTPIVNSLGLGIVVSLSAVCLVLFALEAEVGQVMHKKGRWRQWEHWLLNVTLYLPLIIPGVAFLFGLVWFQQVYWPKLLWFNVYISHFVYVLPYVFISLAVSYRRFEPRYLKVAAGLGIGPLQTFLHVKLPLLFRPILVAFALGLSISFSQYLPTLLASGGRMATVTTEAVAIVSGSSTRLSAVYVLVQLILPLLGFVLAWWLPKVCFNPKTETTHK</sequence>
<organism evidence="9">
    <name type="scientific">Vibrio sp. HB236076</name>
    <dbReference type="NCBI Taxonomy" id="3232307"/>
    <lineage>
        <taxon>Bacteria</taxon>
        <taxon>Pseudomonadati</taxon>
        <taxon>Pseudomonadota</taxon>
        <taxon>Gammaproteobacteria</taxon>
        <taxon>Vibrionales</taxon>
        <taxon>Vibrionaceae</taxon>
        <taxon>Vibrio</taxon>
    </lineage>
</organism>
<dbReference type="Gene3D" id="1.10.3720.10">
    <property type="entry name" value="MetI-like"/>
    <property type="match status" value="2"/>
</dbReference>
<feature type="domain" description="ABC transmembrane type-1" evidence="8">
    <location>
        <begin position="362"/>
        <end position="554"/>
    </location>
</feature>
<dbReference type="RefSeq" id="WP_306100680.1">
    <property type="nucleotide sequence ID" value="NZ_CP162601.1"/>
</dbReference>
<feature type="transmembrane region" description="Helical" evidence="7">
    <location>
        <begin position="258"/>
        <end position="281"/>
    </location>
</feature>
<feature type="transmembrane region" description="Helical" evidence="7">
    <location>
        <begin position="102"/>
        <end position="128"/>
    </location>
</feature>
<feature type="transmembrane region" description="Helical" evidence="7">
    <location>
        <begin position="490"/>
        <end position="511"/>
    </location>
</feature>
<feature type="transmembrane region" description="Helical" evidence="7">
    <location>
        <begin position="307"/>
        <end position="333"/>
    </location>
</feature>
<evidence type="ECO:0000256" key="2">
    <source>
        <dbReference type="ARBA" id="ARBA00022448"/>
    </source>
</evidence>
<feature type="transmembrane region" description="Helical" evidence="7">
    <location>
        <begin position="404"/>
        <end position="427"/>
    </location>
</feature>
<evidence type="ECO:0000259" key="8">
    <source>
        <dbReference type="PROSITE" id="PS50928"/>
    </source>
</evidence>
<feature type="transmembrane region" description="Helical" evidence="7">
    <location>
        <begin position="541"/>
        <end position="561"/>
    </location>
</feature>
<feature type="transmembrane region" description="Helical" evidence="7">
    <location>
        <begin position="66"/>
        <end position="90"/>
    </location>
</feature>
<dbReference type="PANTHER" id="PTHR30183">
    <property type="entry name" value="MOLYBDENUM TRANSPORT SYSTEM PERMEASE PROTEIN MODB"/>
    <property type="match status" value="1"/>
</dbReference>
<evidence type="ECO:0000256" key="5">
    <source>
        <dbReference type="ARBA" id="ARBA00022989"/>
    </source>
</evidence>
<evidence type="ECO:0000256" key="1">
    <source>
        <dbReference type="ARBA" id="ARBA00004651"/>
    </source>
</evidence>
<reference evidence="9" key="1">
    <citation type="submission" date="2024-07" db="EMBL/GenBank/DDBJ databases">
        <title>Genome Analysis of a Potential Novel Vibrio Species Secreting pH- and Thermo-stable Alginate Lyase and its Application in Producing Alginate Oligosaccharides.</title>
        <authorList>
            <person name="Huang H."/>
            <person name="Bao K."/>
        </authorList>
    </citation>
    <scope>NUCLEOTIDE SEQUENCE</scope>
    <source>
        <strain evidence="9">HB236076</strain>
    </source>
</reference>
<keyword evidence="3" id="KW-1003">Cell membrane</keyword>
<gene>
    <name evidence="9" type="ORF">AB0763_10785</name>
</gene>
<dbReference type="PROSITE" id="PS50928">
    <property type="entry name" value="ABC_TM1"/>
    <property type="match status" value="2"/>
</dbReference>
<comment type="subcellular location">
    <subcellularLocation>
        <location evidence="1">Cell membrane</location>
        <topology evidence="1">Multi-pass membrane protein</topology>
    </subcellularLocation>
</comment>
<dbReference type="KEGG" id="vih:AB0763_10785"/>
<dbReference type="EMBL" id="CP162601">
    <property type="protein sequence ID" value="XDK24675.1"/>
    <property type="molecule type" value="Genomic_DNA"/>
</dbReference>
<keyword evidence="6 7" id="KW-0472">Membrane</keyword>
<feature type="transmembrane region" description="Helical" evidence="7">
    <location>
        <begin position="148"/>
        <end position="170"/>
    </location>
</feature>
<dbReference type="SUPFAM" id="SSF161098">
    <property type="entry name" value="MetI-like"/>
    <property type="match status" value="2"/>
</dbReference>
<dbReference type="GO" id="GO:0005886">
    <property type="term" value="C:plasma membrane"/>
    <property type="evidence" value="ECO:0007669"/>
    <property type="project" value="UniProtKB-SubCell"/>
</dbReference>
<proteinExistence type="predicted"/>
<keyword evidence="5 7" id="KW-1133">Transmembrane helix</keyword>
<dbReference type="InterPro" id="IPR000515">
    <property type="entry name" value="MetI-like"/>
</dbReference>
<dbReference type="InterPro" id="IPR035906">
    <property type="entry name" value="MetI-like_sf"/>
</dbReference>
<dbReference type="GO" id="GO:0055085">
    <property type="term" value="P:transmembrane transport"/>
    <property type="evidence" value="ECO:0007669"/>
    <property type="project" value="InterPro"/>
</dbReference>
<evidence type="ECO:0000256" key="7">
    <source>
        <dbReference type="SAM" id="Phobius"/>
    </source>
</evidence>
<accession>A0AB39HF28</accession>
<feature type="transmembrane region" description="Helical" evidence="7">
    <location>
        <begin position="362"/>
        <end position="384"/>
    </location>
</feature>
<feature type="domain" description="ABC transmembrane type-1" evidence="8">
    <location>
        <begin position="60"/>
        <end position="281"/>
    </location>
</feature>
<evidence type="ECO:0000256" key="3">
    <source>
        <dbReference type="ARBA" id="ARBA00022475"/>
    </source>
</evidence>
<keyword evidence="4 7" id="KW-0812">Transmembrane</keyword>
<name>A0AB39HF28_9VIBR</name>